<evidence type="ECO:0000313" key="1">
    <source>
        <dbReference type="EMBL" id="KLJ10310.1"/>
    </source>
</evidence>
<gene>
    <name evidence="1" type="ORF">EMPG_14312</name>
</gene>
<sequence>MLGRNQSPEASCVLNQTQLRPLSRLLMFSVPVNCPSSNSTLKILMEYNPEILRRMFDNSLVSNM</sequence>
<protein>
    <submittedName>
        <fullName evidence="1">Uncharacterized protein</fullName>
    </submittedName>
</protein>
<evidence type="ECO:0000313" key="2">
    <source>
        <dbReference type="Proteomes" id="UP000053573"/>
    </source>
</evidence>
<dbReference type="AlphaFoldDB" id="A0A0H1BG52"/>
<reference evidence="2" key="1">
    <citation type="journal article" date="2015" name="PLoS Genet.">
        <title>The dynamic genome and transcriptome of the human fungal pathogen Blastomyces and close relative Emmonsia.</title>
        <authorList>
            <person name="Munoz J.F."/>
            <person name="Gauthier G.M."/>
            <person name="Desjardins C.A."/>
            <person name="Gallo J.E."/>
            <person name="Holder J."/>
            <person name="Sullivan T.D."/>
            <person name="Marty A.J."/>
            <person name="Carmen J.C."/>
            <person name="Chen Z."/>
            <person name="Ding L."/>
            <person name="Gujja S."/>
            <person name="Magrini V."/>
            <person name="Misas E."/>
            <person name="Mitreva M."/>
            <person name="Priest M."/>
            <person name="Saif S."/>
            <person name="Whiston E.A."/>
            <person name="Young S."/>
            <person name="Zeng Q."/>
            <person name="Goldman W.E."/>
            <person name="Mardis E.R."/>
            <person name="Taylor J.W."/>
            <person name="McEwen J.G."/>
            <person name="Clay O.K."/>
            <person name="Klein B.S."/>
            <person name="Cuomo C.A."/>
        </authorList>
    </citation>
    <scope>NUCLEOTIDE SEQUENCE [LARGE SCALE GENOMIC DNA]</scope>
    <source>
        <strain evidence="2">UAMH 139</strain>
    </source>
</reference>
<dbReference type="EMBL" id="LDEV01002094">
    <property type="protein sequence ID" value="KLJ10310.1"/>
    <property type="molecule type" value="Genomic_DNA"/>
</dbReference>
<accession>A0A0H1BG52</accession>
<proteinExistence type="predicted"/>
<organism evidence="1 2">
    <name type="scientific">Blastomyces silverae</name>
    <dbReference type="NCBI Taxonomy" id="2060906"/>
    <lineage>
        <taxon>Eukaryota</taxon>
        <taxon>Fungi</taxon>
        <taxon>Dikarya</taxon>
        <taxon>Ascomycota</taxon>
        <taxon>Pezizomycotina</taxon>
        <taxon>Eurotiomycetes</taxon>
        <taxon>Eurotiomycetidae</taxon>
        <taxon>Onygenales</taxon>
        <taxon>Ajellomycetaceae</taxon>
        <taxon>Blastomyces</taxon>
    </lineage>
</organism>
<comment type="caution">
    <text evidence="1">The sequence shown here is derived from an EMBL/GenBank/DDBJ whole genome shotgun (WGS) entry which is preliminary data.</text>
</comment>
<keyword evidence="2" id="KW-1185">Reference proteome</keyword>
<dbReference type="Proteomes" id="UP000053573">
    <property type="component" value="Unassembled WGS sequence"/>
</dbReference>
<name>A0A0H1BG52_9EURO</name>